<reference evidence="1" key="2">
    <citation type="submission" date="2021-08" db="EMBL/GenBank/DDBJ databases">
        <authorList>
            <person name="Tani A."/>
            <person name="Ola A."/>
            <person name="Ogura Y."/>
            <person name="Katsura K."/>
            <person name="Hayashi T."/>
        </authorList>
    </citation>
    <scope>NUCLEOTIDE SEQUENCE</scope>
    <source>
        <strain evidence="1">DSM 14458</strain>
    </source>
</reference>
<evidence type="ECO:0008006" key="3">
    <source>
        <dbReference type="Google" id="ProtNLM"/>
    </source>
</evidence>
<dbReference type="PANTHER" id="PTHR10704:SF44">
    <property type="entry name" value="LD35051P-RELATED"/>
    <property type="match status" value="1"/>
</dbReference>
<sequence>MSIPIFIVGPSRSGTELTRSILNNCPSVHISKETHYFDDLRPRLKRPDGECDAQDAGLVTAYFEALQHHAYGLHRYPAASPAHVAITHRHGVRARSADEMFEEHCRAKMPDWLPFWGEKTPRHVFRIDDIRRAYPSARIIFCHRDPRGVVASYRDWKNRWFEGQSLDEDMKGRLKAEEDRVRKSYSLLIQCLMWNSAVKSAVAARTRHGENAIYFLKFEDLLSDPSGTIRPLCTWLDLPYSPNMLDIMQVNSSYTDAGTVRGVSDEPSRRWKKTLSEKEIGLIEMVTGRTMAALNYQGGTAQKSYIYIMSELCLLPINVIRAFFANRHRISNISDYLISRARGRSV</sequence>
<gene>
    <name evidence="1" type="ORF">BGCPKDLD_4832</name>
</gene>
<dbReference type="RefSeq" id="WP_137831428.1">
    <property type="nucleotide sequence ID" value="NZ_BPRE01000021.1"/>
</dbReference>
<dbReference type="EMBL" id="BPRE01000021">
    <property type="protein sequence ID" value="GJE78220.1"/>
    <property type="molecule type" value="Genomic_DNA"/>
</dbReference>
<protein>
    <recommendedName>
        <fullName evidence="3">Sulfotransferase family protein</fullName>
    </recommendedName>
</protein>
<organism evidence="1 2">
    <name type="scientific">Methylorubrum suomiense</name>
    <dbReference type="NCBI Taxonomy" id="144191"/>
    <lineage>
        <taxon>Bacteria</taxon>
        <taxon>Pseudomonadati</taxon>
        <taxon>Pseudomonadota</taxon>
        <taxon>Alphaproteobacteria</taxon>
        <taxon>Hyphomicrobiales</taxon>
        <taxon>Methylobacteriaceae</taxon>
        <taxon>Methylorubrum</taxon>
    </lineage>
</organism>
<name>A0ABQ4V2E1_9HYPH</name>
<keyword evidence="2" id="KW-1185">Reference proteome</keyword>
<accession>A0ABQ4V2E1</accession>
<dbReference type="SUPFAM" id="SSF52540">
    <property type="entry name" value="P-loop containing nucleoside triphosphate hydrolases"/>
    <property type="match status" value="1"/>
</dbReference>
<dbReference type="PANTHER" id="PTHR10704">
    <property type="entry name" value="CARBOHYDRATE SULFOTRANSFERASE"/>
    <property type="match status" value="1"/>
</dbReference>
<dbReference type="Gene3D" id="3.40.50.300">
    <property type="entry name" value="P-loop containing nucleotide triphosphate hydrolases"/>
    <property type="match status" value="1"/>
</dbReference>
<dbReference type="Pfam" id="PF13469">
    <property type="entry name" value="Sulfotransfer_3"/>
    <property type="match status" value="1"/>
</dbReference>
<dbReference type="InterPro" id="IPR027417">
    <property type="entry name" value="P-loop_NTPase"/>
</dbReference>
<comment type="caution">
    <text evidence="1">The sequence shown here is derived from an EMBL/GenBank/DDBJ whole genome shotgun (WGS) entry which is preliminary data.</text>
</comment>
<evidence type="ECO:0000313" key="1">
    <source>
        <dbReference type="EMBL" id="GJE78220.1"/>
    </source>
</evidence>
<dbReference type="InterPro" id="IPR051135">
    <property type="entry name" value="Gal/GlcNAc/GalNAc_ST"/>
</dbReference>
<dbReference type="Proteomes" id="UP001055093">
    <property type="component" value="Unassembled WGS sequence"/>
</dbReference>
<evidence type="ECO:0000313" key="2">
    <source>
        <dbReference type="Proteomes" id="UP001055093"/>
    </source>
</evidence>
<reference evidence="1" key="1">
    <citation type="journal article" date="2021" name="Front. Microbiol.">
        <title>Comprehensive Comparative Genomics and Phenotyping of Methylobacterium Species.</title>
        <authorList>
            <person name="Alessa O."/>
            <person name="Ogura Y."/>
            <person name="Fujitani Y."/>
            <person name="Takami H."/>
            <person name="Hayashi T."/>
            <person name="Sahin N."/>
            <person name="Tani A."/>
        </authorList>
    </citation>
    <scope>NUCLEOTIDE SEQUENCE</scope>
    <source>
        <strain evidence="1">DSM 14458</strain>
    </source>
</reference>
<proteinExistence type="predicted"/>